<feature type="transmembrane region" description="Helical" evidence="2">
    <location>
        <begin position="138"/>
        <end position="157"/>
    </location>
</feature>
<feature type="region of interest" description="Disordered" evidence="1">
    <location>
        <begin position="828"/>
        <end position="869"/>
    </location>
</feature>
<feature type="compositionally biased region" description="Low complexity" evidence="1">
    <location>
        <begin position="916"/>
        <end position="937"/>
    </location>
</feature>
<evidence type="ECO:0000256" key="2">
    <source>
        <dbReference type="SAM" id="Phobius"/>
    </source>
</evidence>
<keyword evidence="4" id="KW-1185">Reference proteome</keyword>
<feature type="region of interest" description="Disordered" evidence="1">
    <location>
        <begin position="889"/>
        <end position="957"/>
    </location>
</feature>
<gene>
    <name evidence="3" type="ORF">DUNSADRAFT_10466</name>
</gene>
<evidence type="ECO:0000313" key="3">
    <source>
        <dbReference type="EMBL" id="KAF5833266.1"/>
    </source>
</evidence>
<keyword evidence="2" id="KW-0472">Membrane</keyword>
<feature type="transmembrane region" description="Helical" evidence="2">
    <location>
        <begin position="61"/>
        <end position="80"/>
    </location>
</feature>
<dbReference type="EMBL" id="MU069820">
    <property type="protein sequence ID" value="KAF5833266.1"/>
    <property type="molecule type" value="Genomic_DNA"/>
</dbReference>
<organism evidence="3 4">
    <name type="scientific">Dunaliella salina</name>
    <name type="common">Green alga</name>
    <name type="synonym">Protococcus salinus</name>
    <dbReference type="NCBI Taxonomy" id="3046"/>
    <lineage>
        <taxon>Eukaryota</taxon>
        <taxon>Viridiplantae</taxon>
        <taxon>Chlorophyta</taxon>
        <taxon>core chlorophytes</taxon>
        <taxon>Chlorophyceae</taxon>
        <taxon>CS clade</taxon>
        <taxon>Chlamydomonadales</taxon>
        <taxon>Dunaliellaceae</taxon>
        <taxon>Dunaliella</taxon>
    </lineage>
</organism>
<keyword evidence="2" id="KW-0812">Transmembrane</keyword>
<name>A0ABQ7GF82_DUNSA</name>
<feature type="transmembrane region" description="Helical" evidence="2">
    <location>
        <begin position="1020"/>
        <end position="1041"/>
    </location>
</feature>
<feature type="transmembrane region" description="Helical" evidence="2">
    <location>
        <begin position="1053"/>
        <end position="1086"/>
    </location>
</feature>
<feature type="compositionally biased region" description="Low complexity" evidence="1">
    <location>
        <begin position="945"/>
        <end position="957"/>
    </location>
</feature>
<feature type="compositionally biased region" description="Basic and acidic residues" evidence="1">
    <location>
        <begin position="1167"/>
        <end position="1179"/>
    </location>
</feature>
<sequence length="1203" mass="128410">MTMDLNKNIALSRPGRWMSSCATPTPGDVGVLSFTHTQIWAAQEIIASTVLFFSKQEFVKHHLPIFVVLAMFIIAAAALRRARPLKAAVILASLLRILMTLQNAFRNETPSLILYADLPAHLLTFLPEMLILDWRPSVPLFMLVFCHAGACTLFYNMTRIHGIVVSFCRAFGIHAVCLFVFLAIRHKAHSYGKRAPGAPAGAPPKAIELLQSDAEDMQQHKLRQKHQHERQRQEQQSVRNPAKAQQPEEQQEETAGRPAVEQSSDAAAAVAGVPPLSMSKLHKPPEGTKEGMGHTAAPASGVSLAAAKNVHVTKPLQSGPAETRAALGSAPAVVKRCGPVGESQPQPQRQGRRQSAIAQQPFPERQGDSAPWSSGDSSSISSVNKSSIVSSSVDSTPNSTRFLNLHQGVTHHRSHSLAPATPLVPKAVADVLKAKAELSRRAPYVSKMSPPHSSGPDVTMHYLQTACRLAVKINGPCPDNVPRGSITNFQDRLQRYQRLMPAESPAVRAGCLVISYGAMLCSHGHTLQQMRDELLAVASEWAHEHGLLPSGGEKLLTVQACCQSSWASPSTNLGLGCPPEHSIIVHQPFLESIPCSLDQEVSCTADLTLIAPPHHELRGWHGAADAPEDLPDGVKSRSLCLLASLDGQHLPISVERCSHNSNGEWSAQVQVSLPEAMRDAAINLHPKVLVLELWAAGKLTCSYATLVLPTLYSGALTELLGWAGQAGQKKEESAVFVRDLVVFMHFQATCSSAAEEGQHGPTDVSPGGSAGQADKEVLQMAQVGMDLLGYSLGQDMNTLAGMLMNALALFPTACSDLLGALTPTAEQVDGNSHVHQQHSCQHHLPSADAGHSFSPAEHPKATQQLQHACHERSFPSAPALQQPLFSHSPAHITPIAPTTYSQPGTPCSARGGGGAAAAAPDAAPEALPTAGASSAVSSPPPPSMPSSNASTPPTAAAAASRTLKDVVTWLSPATTPAEEEGYQAWKHLQIAPLSRSWCLIQVLCMGVGVLRSVCKSERGWALVSAELGYLIPLVPTFAMAALFTGKAGPHTELILVTTLAARACFCVLLGLGVVPVPVLLLTLLNVRAEVLAEIFMNSVAEQVRMRWMLPLRLLLTIAFGLWYRRTGVVAPWCEAIAVNASALAVSKVIDTRYRHLYALSHSNAKQGKADASHQRRDEAPGCGQGKVGLPNAGLSTALKCKQV</sequence>
<evidence type="ECO:0000313" key="4">
    <source>
        <dbReference type="Proteomes" id="UP000815325"/>
    </source>
</evidence>
<keyword evidence="2" id="KW-1133">Transmembrane helix</keyword>
<accession>A0ABQ7GF82</accession>
<proteinExistence type="predicted"/>
<feature type="compositionally biased region" description="Basic residues" evidence="1">
    <location>
        <begin position="220"/>
        <end position="229"/>
    </location>
</feature>
<feature type="compositionally biased region" description="Low complexity" evidence="1">
    <location>
        <begin position="833"/>
        <end position="843"/>
    </location>
</feature>
<comment type="caution">
    <text evidence="3">The sequence shown here is derived from an EMBL/GenBank/DDBJ whole genome shotgun (WGS) entry which is preliminary data.</text>
</comment>
<feature type="compositionally biased region" description="Polar residues" evidence="1">
    <location>
        <begin position="896"/>
        <end position="905"/>
    </location>
</feature>
<feature type="compositionally biased region" description="Basic and acidic residues" evidence="1">
    <location>
        <begin position="283"/>
        <end position="292"/>
    </location>
</feature>
<evidence type="ECO:0000256" key="1">
    <source>
        <dbReference type="SAM" id="MobiDB-lite"/>
    </source>
</evidence>
<feature type="region of interest" description="Disordered" evidence="1">
    <location>
        <begin position="336"/>
        <end position="383"/>
    </location>
</feature>
<feature type="region of interest" description="Disordered" evidence="1">
    <location>
        <begin position="217"/>
        <end position="296"/>
    </location>
</feature>
<reference evidence="3" key="1">
    <citation type="submission" date="2017-08" db="EMBL/GenBank/DDBJ databases">
        <authorList>
            <person name="Polle J.E."/>
            <person name="Barry K."/>
            <person name="Cushman J."/>
            <person name="Schmutz J."/>
            <person name="Tran D."/>
            <person name="Hathwaick L.T."/>
            <person name="Yim W.C."/>
            <person name="Jenkins J."/>
            <person name="Mckie-Krisberg Z.M."/>
            <person name="Prochnik S."/>
            <person name="Lindquist E."/>
            <person name="Dockter R.B."/>
            <person name="Adam C."/>
            <person name="Molina H."/>
            <person name="Bunkerborg J."/>
            <person name="Jin E."/>
            <person name="Buchheim M."/>
            <person name="Magnuson J."/>
        </authorList>
    </citation>
    <scope>NUCLEOTIDE SEQUENCE</scope>
    <source>
        <strain evidence="3">CCAP 19/18</strain>
    </source>
</reference>
<feature type="compositionally biased region" description="Low complexity" evidence="1">
    <location>
        <begin position="368"/>
        <end position="383"/>
    </location>
</feature>
<protein>
    <submittedName>
        <fullName evidence="3">Uncharacterized protein</fullName>
    </submittedName>
</protein>
<dbReference type="Proteomes" id="UP000815325">
    <property type="component" value="Unassembled WGS sequence"/>
</dbReference>
<feature type="region of interest" description="Disordered" evidence="1">
    <location>
        <begin position="1167"/>
        <end position="1186"/>
    </location>
</feature>
<feature type="transmembrane region" description="Helical" evidence="2">
    <location>
        <begin position="163"/>
        <end position="184"/>
    </location>
</feature>